<evidence type="ECO:0000313" key="3">
    <source>
        <dbReference type="Proteomes" id="UP000807342"/>
    </source>
</evidence>
<keyword evidence="3" id="KW-1185">Reference proteome</keyword>
<evidence type="ECO:0000313" key="2">
    <source>
        <dbReference type="EMBL" id="KAF9441453.1"/>
    </source>
</evidence>
<name>A0A9P5WYH7_9AGAR</name>
<feature type="non-terminal residue" evidence="2">
    <location>
        <position position="1"/>
    </location>
</feature>
<dbReference type="Proteomes" id="UP000807342">
    <property type="component" value="Unassembled WGS sequence"/>
</dbReference>
<feature type="compositionally biased region" description="Basic residues" evidence="1">
    <location>
        <begin position="182"/>
        <end position="193"/>
    </location>
</feature>
<feature type="region of interest" description="Disordered" evidence="1">
    <location>
        <begin position="176"/>
        <end position="197"/>
    </location>
</feature>
<gene>
    <name evidence="2" type="ORF">P691DRAFT_812763</name>
</gene>
<protein>
    <submittedName>
        <fullName evidence="2">Uncharacterized protein</fullName>
    </submittedName>
</protein>
<dbReference type="EMBL" id="MU151905">
    <property type="protein sequence ID" value="KAF9441453.1"/>
    <property type="molecule type" value="Genomic_DNA"/>
</dbReference>
<accession>A0A9P5WYH7</accession>
<dbReference type="OrthoDB" id="9997739at2759"/>
<organism evidence="2 3">
    <name type="scientific">Macrolepiota fuliginosa MF-IS2</name>
    <dbReference type="NCBI Taxonomy" id="1400762"/>
    <lineage>
        <taxon>Eukaryota</taxon>
        <taxon>Fungi</taxon>
        <taxon>Dikarya</taxon>
        <taxon>Basidiomycota</taxon>
        <taxon>Agaricomycotina</taxon>
        <taxon>Agaricomycetes</taxon>
        <taxon>Agaricomycetidae</taxon>
        <taxon>Agaricales</taxon>
        <taxon>Agaricineae</taxon>
        <taxon>Agaricaceae</taxon>
        <taxon>Macrolepiota</taxon>
    </lineage>
</organism>
<proteinExistence type="predicted"/>
<comment type="caution">
    <text evidence="2">The sequence shown here is derived from an EMBL/GenBank/DDBJ whole genome shotgun (WGS) entry which is preliminary data.</text>
</comment>
<sequence>ANSEFTYSAPAPVWQTILTLSSQSHWDFPKVHALALSHLKNLNLPLVDRITLYKDCSVSIEHLIPLYTELCLRDEPLALAEAVRLGWELSNLVYQVRERLLRGGGMGSTILDMSSAVEGVAQDQIQDLVKSILDATQEQSSIMGLREQKSPARQDQTHDQVHSIVSRITQVRFDTSPQPKFATRRQQQRRPHSKPTQVTIADSMILKPGESSSSSKSKTQAFNQAQKLVQTAIGSIKQKGKSVVNA</sequence>
<dbReference type="AlphaFoldDB" id="A0A9P5WYH7"/>
<reference evidence="2" key="1">
    <citation type="submission" date="2020-11" db="EMBL/GenBank/DDBJ databases">
        <authorList>
            <consortium name="DOE Joint Genome Institute"/>
            <person name="Ahrendt S."/>
            <person name="Riley R."/>
            <person name="Andreopoulos W."/>
            <person name="Labutti K."/>
            <person name="Pangilinan J."/>
            <person name="Ruiz-Duenas F.J."/>
            <person name="Barrasa J.M."/>
            <person name="Sanchez-Garcia M."/>
            <person name="Camarero S."/>
            <person name="Miyauchi S."/>
            <person name="Serrano A."/>
            <person name="Linde D."/>
            <person name="Babiker R."/>
            <person name="Drula E."/>
            <person name="Ayuso-Fernandez I."/>
            <person name="Pacheco R."/>
            <person name="Padilla G."/>
            <person name="Ferreira P."/>
            <person name="Barriuso J."/>
            <person name="Kellner H."/>
            <person name="Castanera R."/>
            <person name="Alfaro M."/>
            <person name="Ramirez L."/>
            <person name="Pisabarro A.G."/>
            <person name="Kuo A."/>
            <person name="Tritt A."/>
            <person name="Lipzen A."/>
            <person name="He G."/>
            <person name="Yan M."/>
            <person name="Ng V."/>
            <person name="Cullen D."/>
            <person name="Martin F."/>
            <person name="Rosso M.-N."/>
            <person name="Henrissat B."/>
            <person name="Hibbett D."/>
            <person name="Martinez A.T."/>
            <person name="Grigoriev I.V."/>
        </authorList>
    </citation>
    <scope>NUCLEOTIDE SEQUENCE</scope>
    <source>
        <strain evidence="2">MF-IS2</strain>
    </source>
</reference>
<evidence type="ECO:0000256" key="1">
    <source>
        <dbReference type="SAM" id="MobiDB-lite"/>
    </source>
</evidence>